<dbReference type="Gene3D" id="1.10.760.10">
    <property type="entry name" value="Cytochrome c-like domain"/>
    <property type="match status" value="1"/>
</dbReference>
<organism evidence="11 12">
    <name type="scientific">Nguyenibacter vanlangensis</name>
    <dbReference type="NCBI Taxonomy" id="1216886"/>
    <lineage>
        <taxon>Bacteria</taxon>
        <taxon>Pseudomonadati</taxon>
        <taxon>Pseudomonadota</taxon>
        <taxon>Alphaproteobacteria</taxon>
        <taxon>Acetobacterales</taxon>
        <taxon>Acetobacteraceae</taxon>
        <taxon>Nguyenibacter</taxon>
    </lineage>
</organism>
<dbReference type="Proteomes" id="UP000534870">
    <property type="component" value="Unassembled WGS sequence"/>
</dbReference>
<sequence>MIRLNHPLPALILLAALISPALSVPARADSADAIAGRAIATNDGGAIYRTLCQGCHMADGRGAVGAARFPALAGNPKLAAAGYPAYVVLNGFGGMPWFADKLSDTQVAAVVNYVRSHFGNHYADTVGPADIAPQRPAAEAIRPDID</sequence>
<dbReference type="GO" id="GO:0009055">
    <property type="term" value="F:electron transfer activity"/>
    <property type="evidence" value="ECO:0007669"/>
    <property type="project" value="InterPro"/>
</dbReference>
<evidence type="ECO:0000256" key="1">
    <source>
        <dbReference type="ARBA" id="ARBA00001926"/>
    </source>
</evidence>
<dbReference type="InterPro" id="IPR036909">
    <property type="entry name" value="Cyt_c-like_dom_sf"/>
</dbReference>
<evidence type="ECO:0000256" key="2">
    <source>
        <dbReference type="ARBA" id="ARBA00022448"/>
    </source>
</evidence>
<keyword evidence="2" id="KW-0813">Transport</keyword>
<dbReference type="PANTHER" id="PTHR35008">
    <property type="entry name" value="BLL4482 PROTEIN-RELATED"/>
    <property type="match status" value="1"/>
</dbReference>
<evidence type="ECO:0000313" key="12">
    <source>
        <dbReference type="Proteomes" id="UP000534870"/>
    </source>
</evidence>
<evidence type="ECO:0000256" key="8">
    <source>
        <dbReference type="PROSITE-ProRule" id="PRU00433"/>
    </source>
</evidence>
<protein>
    <submittedName>
        <fullName evidence="11">Cytochrome c</fullName>
    </submittedName>
</protein>
<keyword evidence="4" id="KW-0679">Respiratory chain</keyword>
<evidence type="ECO:0000256" key="5">
    <source>
        <dbReference type="ARBA" id="ARBA00022723"/>
    </source>
</evidence>
<dbReference type="EMBL" id="JABXXP010000243">
    <property type="protein sequence ID" value="NVN11754.1"/>
    <property type="molecule type" value="Genomic_DNA"/>
</dbReference>
<keyword evidence="7 8" id="KW-0408">Iron</keyword>
<dbReference type="Pfam" id="PF13442">
    <property type="entry name" value="Cytochrome_CBB3"/>
    <property type="match status" value="1"/>
</dbReference>
<dbReference type="SUPFAM" id="SSF46626">
    <property type="entry name" value="Cytochrome c"/>
    <property type="match status" value="1"/>
</dbReference>
<proteinExistence type="predicted"/>
<feature type="signal peptide" evidence="9">
    <location>
        <begin position="1"/>
        <end position="28"/>
    </location>
</feature>
<evidence type="ECO:0000256" key="3">
    <source>
        <dbReference type="ARBA" id="ARBA00022617"/>
    </source>
</evidence>
<dbReference type="PRINTS" id="PR00605">
    <property type="entry name" value="CYTCHROMECIC"/>
</dbReference>
<dbReference type="AlphaFoldDB" id="A0A7Y7M794"/>
<reference evidence="11 12" key="1">
    <citation type="submission" date="2020-06" db="EMBL/GenBank/DDBJ databases">
        <title>Description of novel acetic acid bacteria.</title>
        <authorList>
            <person name="Sombolestani A."/>
        </authorList>
    </citation>
    <scope>NUCLEOTIDE SEQUENCE [LARGE SCALE GENOMIC DNA]</scope>
    <source>
        <strain evidence="11 12">LMG 31431</strain>
    </source>
</reference>
<gene>
    <name evidence="11" type="ORF">HUK84_11585</name>
</gene>
<keyword evidence="3 8" id="KW-0349">Heme</keyword>
<feature type="domain" description="Cytochrome c" evidence="10">
    <location>
        <begin position="39"/>
        <end position="118"/>
    </location>
</feature>
<keyword evidence="9" id="KW-0732">Signal</keyword>
<name>A0A7Y7M794_9PROT</name>
<dbReference type="RefSeq" id="WP_176640433.1">
    <property type="nucleotide sequence ID" value="NZ_JABXXP010000243.1"/>
</dbReference>
<dbReference type="GO" id="GO:0020037">
    <property type="term" value="F:heme binding"/>
    <property type="evidence" value="ECO:0007669"/>
    <property type="project" value="InterPro"/>
</dbReference>
<feature type="chain" id="PRO_5031031837" evidence="9">
    <location>
        <begin position="29"/>
        <end position="146"/>
    </location>
</feature>
<accession>A0A7Y7M794</accession>
<dbReference type="InterPro" id="IPR009056">
    <property type="entry name" value="Cyt_c-like_dom"/>
</dbReference>
<comment type="caution">
    <text evidence="11">The sequence shown here is derived from an EMBL/GenBank/DDBJ whole genome shotgun (WGS) entry which is preliminary data.</text>
</comment>
<dbReference type="GO" id="GO:0005506">
    <property type="term" value="F:iron ion binding"/>
    <property type="evidence" value="ECO:0007669"/>
    <property type="project" value="InterPro"/>
</dbReference>
<evidence type="ECO:0000256" key="4">
    <source>
        <dbReference type="ARBA" id="ARBA00022660"/>
    </source>
</evidence>
<evidence type="ECO:0000256" key="6">
    <source>
        <dbReference type="ARBA" id="ARBA00022982"/>
    </source>
</evidence>
<evidence type="ECO:0000256" key="9">
    <source>
        <dbReference type="SAM" id="SignalP"/>
    </source>
</evidence>
<dbReference type="InterPro" id="IPR051459">
    <property type="entry name" value="Cytochrome_c-type_DH"/>
</dbReference>
<evidence type="ECO:0000256" key="7">
    <source>
        <dbReference type="ARBA" id="ARBA00023004"/>
    </source>
</evidence>
<keyword evidence="5 8" id="KW-0479">Metal-binding</keyword>
<dbReference type="PANTHER" id="PTHR35008:SF9">
    <property type="entry name" value="CYTOCHROME C DOMAIN-CONTAINING PROTEIN"/>
    <property type="match status" value="1"/>
</dbReference>
<dbReference type="PROSITE" id="PS51007">
    <property type="entry name" value="CYTC"/>
    <property type="match status" value="1"/>
</dbReference>
<dbReference type="InterPro" id="IPR008168">
    <property type="entry name" value="Cyt_C_IC"/>
</dbReference>
<keyword evidence="6" id="KW-0249">Electron transport</keyword>
<evidence type="ECO:0000259" key="10">
    <source>
        <dbReference type="PROSITE" id="PS51007"/>
    </source>
</evidence>
<evidence type="ECO:0000313" key="11">
    <source>
        <dbReference type="EMBL" id="NVN11754.1"/>
    </source>
</evidence>
<comment type="cofactor">
    <cofactor evidence="1">
        <name>heme c</name>
        <dbReference type="ChEBI" id="CHEBI:61717"/>
    </cofactor>
</comment>